<dbReference type="PANTHER" id="PTHR48100">
    <property type="entry name" value="BROAD-SPECIFICITY PHOSPHATASE YOR283W-RELATED"/>
    <property type="match status" value="1"/>
</dbReference>
<dbReference type="InterPro" id="IPR013078">
    <property type="entry name" value="His_Pase_superF_clade-1"/>
</dbReference>
<comment type="caution">
    <text evidence="1">The sequence shown here is derived from an EMBL/GenBank/DDBJ whole genome shotgun (WGS) entry which is preliminary data.</text>
</comment>
<dbReference type="CDD" id="cd07067">
    <property type="entry name" value="HP_PGM_like"/>
    <property type="match status" value="1"/>
</dbReference>
<dbReference type="Pfam" id="PF00300">
    <property type="entry name" value="His_Phos_1"/>
    <property type="match status" value="1"/>
</dbReference>
<dbReference type="InterPro" id="IPR050275">
    <property type="entry name" value="PGM_Phosphatase"/>
</dbReference>
<evidence type="ECO:0000313" key="2">
    <source>
        <dbReference type="Proteomes" id="UP000664256"/>
    </source>
</evidence>
<reference evidence="1 2" key="1">
    <citation type="submission" date="2021-03" db="EMBL/GenBank/DDBJ databases">
        <title>Enterococcal diversity collection.</title>
        <authorList>
            <person name="Gilmore M.S."/>
            <person name="Schwartzman J."/>
            <person name="Van Tyne D."/>
            <person name="Martin M."/>
            <person name="Earl A.M."/>
            <person name="Manson A.L."/>
            <person name="Straub T."/>
            <person name="Salamzade R."/>
            <person name="Saavedra J."/>
            <person name="Lebreton F."/>
            <person name="Prichula J."/>
            <person name="Schaufler K."/>
            <person name="Gaca A."/>
            <person name="Sgardioli B."/>
            <person name="Wagenaar J."/>
            <person name="Strong T."/>
        </authorList>
    </citation>
    <scope>NUCLEOTIDE SEQUENCE [LARGE SCALE GENOMIC DNA]</scope>
    <source>
        <strain evidence="1 2">MJM12</strain>
    </source>
</reference>
<gene>
    <name evidence="1" type="ORF">JZO76_11455</name>
</gene>
<sequence>MELYFTRHGKTQWNNERRFQGAKGDSPLLAESLAEIKLLGQHLKNIPFEKIYASTAPRAMKTAQGILAELNYQPEIIYNAGLRELGLGKLEGQLIDEMTDRYPTELHNLRYALDQYDPSVFNGEKIEAALARIETVVSDAVMQNKGPLLFVGHGASLTAAIQWLAGKELGQLREMGGLVNNSLSVMTTSEPENLTPFKLTKWNDASFLGDQSSLDALL</sequence>
<proteinExistence type="predicted"/>
<dbReference type="Proteomes" id="UP000664256">
    <property type="component" value="Unassembled WGS sequence"/>
</dbReference>
<dbReference type="RefSeq" id="WP_206904559.1">
    <property type="nucleotide sequence ID" value="NZ_JAFLVT010000017.1"/>
</dbReference>
<dbReference type="Gene3D" id="3.40.50.1240">
    <property type="entry name" value="Phosphoglycerate mutase-like"/>
    <property type="match status" value="1"/>
</dbReference>
<dbReference type="SUPFAM" id="SSF53254">
    <property type="entry name" value="Phosphoglycerate mutase-like"/>
    <property type="match status" value="1"/>
</dbReference>
<dbReference type="PANTHER" id="PTHR48100:SF1">
    <property type="entry name" value="HISTIDINE PHOSPHATASE FAMILY PROTEIN-RELATED"/>
    <property type="match status" value="1"/>
</dbReference>
<dbReference type="SMART" id="SM00855">
    <property type="entry name" value="PGAM"/>
    <property type="match status" value="1"/>
</dbReference>
<evidence type="ECO:0000313" key="1">
    <source>
        <dbReference type="EMBL" id="MBO0450138.1"/>
    </source>
</evidence>
<name>A0ABS3HBZ4_9ENTE</name>
<organism evidence="1 2">
    <name type="scientific">Candidatus Enterococcus myersii</name>
    <dbReference type="NCBI Taxonomy" id="2815322"/>
    <lineage>
        <taxon>Bacteria</taxon>
        <taxon>Bacillati</taxon>
        <taxon>Bacillota</taxon>
        <taxon>Bacilli</taxon>
        <taxon>Lactobacillales</taxon>
        <taxon>Enterococcaceae</taxon>
        <taxon>Enterococcus</taxon>
    </lineage>
</organism>
<accession>A0ABS3HBZ4</accession>
<dbReference type="InterPro" id="IPR029033">
    <property type="entry name" value="His_PPase_superfam"/>
</dbReference>
<keyword evidence="2" id="KW-1185">Reference proteome</keyword>
<dbReference type="EMBL" id="JAFLVT010000017">
    <property type="protein sequence ID" value="MBO0450138.1"/>
    <property type="molecule type" value="Genomic_DNA"/>
</dbReference>
<protein>
    <submittedName>
        <fullName evidence="1">Histidine phosphatase family protein</fullName>
    </submittedName>
</protein>